<name>A0A9P4UN78_9PEZI</name>
<keyword evidence="4" id="KW-0808">Transferase</keyword>
<evidence type="ECO:0000256" key="2">
    <source>
        <dbReference type="ARBA" id="ARBA00004906"/>
    </source>
</evidence>
<dbReference type="InterPro" id="IPR013083">
    <property type="entry name" value="Znf_RING/FYVE/PHD"/>
</dbReference>
<dbReference type="GO" id="GO:0008270">
    <property type="term" value="F:zinc ion binding"/>
    <property type="evidence" value="ECO:0007669"/>
    <property type="project" value="UniProtKB-KW"/>
</dbReference>
<evidence type="ECO:0000256" key="5">
    <source>
        <dbReference type="ARBA" id="ARBA00022723"/>
    </source>
</evidence>
<evidence type="ECO:0000256" key="12">
    <source>
        <dbReference type="SAM" id="Coils"/>
    </source>
</evidence>
<evidence type="ECO:0000256" key="4">
    <source>
        <dbReference type="ARBA" id="ARBA00022679"/>
    </source>
</evidence>
<dbReference type="FunFam" id="3.30.40.10:FF:000416">
    <property type="entry name" value="RBR-type E3 ubiquitin transferase"/>
    <property type="match status" value="1"/>
</dbReference>
<feature type="domain" description="RWD" evidence="15">
    <location>
        <begin position="8"/>
        <end position="152"/>
    </location>
</feature>
<evidence type="ECO:0000256" key="1">
    <source>
        <dbReference type="ARBA" id="ARBA00001798"/>
    </source>
</evidence>
<keyword evidence="9" id="KW-0862">Zinc</keyword>
<dbReference type="InterPro" id="IPR001841">
    <property type="entry name" value="Znf_RING"/>
</dbReference>
<dbReference type="Gene3D" id="1.20.120.1750">
    <property type="match status" value="1"/>
</dbReference>
<dbReference type="CDD" id="cd20354">
    <property type="entry name" value="Rcat_RBR_RNF14"/>
    <property type="match status" value="1"/>
</dbReference>
<dbReference type="SUPFAM" id="SSF57850">
    <property type="entry name" value="RING/U-box"/>
    <property type="match status" value="2"/>
</dbReference>
<dbReference type="EC" id="2.3.2.31" evidence="3"/>
<comment type="catalytic activity">
    <reaction evidence="1">
        <text>[E2 ubiquitin-conjugating enzyme]-S-ubiquitinyl-L-cysteine + [acceptor protein]-L-lysine = [E2 ubiquitin-conjugating enzyme]-L-cysteine + [acceptor protein]-N(6)-ubiquitinyl-L-lysine.</text>
        <dbReference type="EC" id="2.3.2.31"/>
    </reaction>
</comment>
<dbReference type="GO" id="GO:0016567">
    <property type="term" value="P:protein ubiquitination"/>
    <property type="evidence" value="ECO:0007669"/>
    <property type="project" value="InterPro"/>
</dbReference>
<accession>A0A9P4UN78</accession>
<dbReference type="AlphaFoldDB" id="A0A9P4UN78"/>
<protein>
    <recommendedName>
        <fullName evidence="3">RBR-type E3 ubiquitin transferase</fullName>
        <ecNumber evidence="3">2.3.2.31</ecNumber>
    </recommendedName>
</protein>
<dbReference type="PROSITE" id="PS00518">
    <property type="entry name" value="ZF_RING_1"/>
    <property type="match status" value="1"/>
</dbReference>
<feature type="compositionally biased region" description="Acidic residues" evidence="13">
    <location>
        <begin position="634"/>
        <end position="653"/>
    </location>
</feature>
<dbReference type="Pfam" id="PF22191">
    <property type="entry name" value="IBR_1"/>
    <property type="match status" value="1"/>
</dbReference>
<keyword evidence="7 11" id="KW-0863">Zinc-finger</keyword>
<dbReference type="Gene3D" id="3.10.110.10">
    <property type="entry name" value="Ubiquitin Conjugating Enzyme"/>
    <property type="match status" value="1"/>
</dbReference>
<sequence length="653" mass="72650">MDNGEREEELSSLQAIYPELDIANNNTTARLDLAVAPASPLLVRFIPAPHLQHSASCSVTYASKATASRSGAHVEHDVHLSHLPPLCLIVTLPDGYPAEKPPLISLSTPHGWLPSGKLRDLEKEAAKLWEEYGQCQILFAYIDFLQQAAEGGFGLDQSSEGCLTLHAGALEQELLAFDNRVKRQTFETGTYDCGVCLEPKKGTVCHRLERCGHVFCKSCLQDFYNDAIKEGNLVAVRCLDPSCEKDQVKNGKKRKREGPRALHPRELLAMGVEETIVRRYVEMKRKKRLEADKNTVYCPRTWCQGPARSSQYPPIPKNLAEYPSSESSSDDSDADGALPTPPASPRLNAVRRETTARKAIPKPAPQPADPNDRLAVCEKCSLAFCRVCYMGWHGPFARCFPRDPTELSVDEKASYDYIRAHTSPCPTCFSPVQKTMGCNHMKCFQCNTHFCYLCGAWLDGQNPYQHFNKPGLGCYQRLWELEEGEDGGANGDGGERGEGGRGWMQVALEAAREAEEAEAEAAANEAQAQELAAGVERLQMEEFQPQLLAFRDDAVDNNIGNQQPQAPPARARRNPFPVPQAARGNNAAAVRAHERVRPVQQNRGAGVRRNPGNRGDDQRRIDELRRFVELAQRDEEDGWDSDDLGEEERFEIR</sequence>
<dbReference type="Pfam" id="PF05773">
    <property type="entry name" value="RWD"/>
    <property type="match status" value="1"/>
</dbReference>
<dbReference type="InterPro" id="IPR044066">
    <property type="entry name" value="TRIAD_supradom"/>
</dbReference>
<keyword evidence="12" id="KW-0175">Coiled coil</keyword>
<evidence type="ECO:0000256" key="13">
    <source>
        <dbReference type="SAM" id="MobiDB-lite"/>
    </source>
</evidence>
<dbReference type="SMART" id="SM00647">
    <property type="entry name" value="IBR"/>
    <property type="match status" value="1"/>
</dbReference>
<dbReference type="InterPro" id="IPR002867">
    <property type="entry name" value="IBR_dom"/>
</dbReference>
<feature type="domain" description="RING-type" evidence="14">
    <location>
        <begin position="193"/>
        <end position="247"/>
    </location>
</feature>
<evidence type="ECO:0000259" key="16">
    <source>
        <dbReference type="PROSITE" id="PS51873"/>
    </source>
</evidence>
<dbReference type="PANTHER" id="PTHR11685">
    <property type="entry name" value="RBR FAMILY RING FINGER AND IBR DOMAIN-CONTAINING"/>
    <property type="match status" value="1"/>
</dbReference>
<dbReference type="Gene3D" id="3.30.40.10">
    <property type="entry name" value="Zinc/RING finger domain, C3HC4 (zinc finger)"/>
    <property type="match status" value="1"/>
</dbReference>
<comment type="pathway">
    <text evidence="2">Protein modification; protein ubiquitination.</text>
</comment>
<dbReference type="Proteomes" id="UP000799441">
    <property type="component" value="Unassembled WGS sequence"/>
</dbReference>
<dbReference type="InterPro" id="IPR047548">
    <property type="entry name" value="Rcat_RBR_RNF14"/>
</dbReference>
<reference evidence="17" key="1">
    <citation type="journal article" date="2020" name="Stud. Mycol.">
        <title>101 Dothideomycetes genomes: a test case for predicting lifestyles and emergence of pathogens.</title>
        <authorList>
            <person name="Haridas S."/>
            <person name="Albert R."/>
            <person name="Binder M."/>
            <person name="Bloem J."/>
            <person name="Labutti K."/>
            <person name="Salamov A."/>
            <person name="Andreopoulos B."/>
            <person name="Baker S."/>
            <person name="Barry K."/>
            <person name="Bills G."/>
            <person name="Bluhm B."/>
            <person name="Cannon C."/>
            <person name="Castanera R."/>
            <person name="Culley D."/>
            <person name="Daum C."/>
            <person name="Ezra D."/>
            <person name="Gonzalez J."/>
            <person name="Henrissat B."/>
            <person name="Kuo A."/>
            <person name="Liang C."/>
            <person name="Lipzen A."/>
            <person name="Lutzoni F."/>
            <person name="Magnuson J."/>
            <person name="Mondo S."/>
            <person name="Nolan M."/>
            <person name="Ohm R."/>
            <person name="Pangilinan J."/>
            <person name="Park H.-J."/>
            <person name="Ramirez L."/>
            <person name="Alfaro M."/>
            <person name="Sun H."/>
            <person name="Tritt A."/>
            <person name="Yoshinaga Y."/>
            <person name="Zwiers L.-H."/>
            <person name="Turgeon B."/>
            <person name="Goodwin S."/>
            <person name="Spatafora J."/>
            <person name="Crous P."/>
            <person name="Grigoriev I."/>
        </authorList>
    </citation>
    <scope>NUCLEOTIDE SEQUENCE</scope>
    <source>
        <strain evidence="17">CBS 116435</strain>
    </source>
</reference>
<proteinExistence type="inferred from homology"/>
<dbReference type="CDD" id="cd23820">
    <property type="entry name" value="RWD_RNF14"/>
    <property type="match status" value="1"/>
</dbReference>
<evidence type="ECO:0000256" key="6">
    <source>
        <dbReference type="ARBA" id="ARBA00022737"/>
    </source>
</evidence>
<dbReference type="GO" id="GO:0061630">
    <property type="term" value="F:ubiquitin protein ligase activity"/>
    <property type="evidence" value="ECO:0007669"/>
    <property type="project" value="UniProtKB-EC"/>
</dbReference>
<evidence type="ECO:0000256" key="8">
    <source>
        <dbReference type="ARBA" id="ARBA00022786"/>
    </source>
</evidence>
<evidence type="ECO:0000313" key="17">
    <source>
        <dbReference type="EMBL" id="KAF2722067.1"/>
    </source>
</evidence>
<dbReference type="InterPro" id="IPR006575">
    <property type="entry name" value="RWD_dom"/>
</dbReference>
<comment type="similarity">
    <text evidence="10">Belongs to the RBR family. RNF14 subfamily.</text>
</comment>
<dbReference type="PROSITE" id="PS50908">
    <property type="entry name" value="RWD"/>
    <property type="match status" value="1"/>
</dbReference>
<evidence type="ECO:0000256" key="10">
    <source>
        <dbReference type="ARBA" id="ARBA00044508"/>
    </source>
</evidence>
<dbReference type="PROSITE" id="PS51873">
    <property type="entry name" value="TRIAD"/>
    <property type="match status" value="1"/>
</dbReference>
<organism evidence="17 18">
    <name type="scientific">Polychaeton citri CBS 116435</name>
    <dbReference type="NCBI Taxonomy" id="1314669"/>
    <lineage>
        <taxon>Eukaryota</taxon>
        <taxon>Fungi</taxon>
        <taxon>Dikarya</taxon>
        <taxon>Ascomycota</taxon>
        <taxon>Pezizomycotina</taxon>
        <taxon>Dothideomycetes</taxon>
        <taxon>Dothideomycetidae</taxon>
        <taxon>Capnodiales</taxon>
        <taxon>Capnodiaceae</taxon>
        <taxon>Polychaeton</taxon>
    </lineage>
</organism>
<keyword evidence="5" id="KW-0479">Metal-binding</keyword>
<comment type="caution">
    <text evidence="17">The sequence shown here is derived from an EMBL/GenBank/DDBJ whole genome shotgun (WGS) entry which is preliminary data.</text>
</comment>
<feature type="compositionally biased region" description="Basic and acidic residues" evidence="13">
    <location>
        <begin position="614"/>
        <end position="633"/>
    </location>
</feature>
<keyword evidence="6" id="KW-0677">Repeat</keyword>
<dbReference type="PROSITE" id="PS50089">
    <property type="entry name" value="ZF_RING_2"/>
    <property type="match status" value="1"/>
</dbReference>
<dbReference type="InterPro" id="IPR031127">
    <property type="entry name" value="E3_UB_ligase_RBR"/>
</dbReference>
<feature type="region of interest" description="Disordered" evidence="13">
    <location>
        <begin position="309"/>
        <end position="370"/>
    </location>
</feature>
<evidence type="ECO:0000259" key="14">
    <source>
        <dbReference type="PROSITE" id="PS50089"/>
    </source>
</evidence>
<evidence type="ECO:0000256" key="3">
    <source>
        <dbReference type="ARBA" id="ARBA00012251"/>
    </source>
</evidence>
<dbReference type="OrthoDB" id="1431934at2759"/>
<evidence type="ECO:0000259" key="15">
    <source>
        <dbReference type="PROSITE" id="PS50908"/>
    </source>
</evidence>
<dbReference type="SUPFAM" id="SSF54495">
    <property type="entry name" value="UBC-like"/>
    <property type="match status" value="1"/>
</dbReference>
<evidence type="ECO:0000256" key="7">
    <source>
        <dbReference type="ARBA" id="ARBA00022771"/>
    </source>
</evidence>
<dbReference type="SMART" id="SM00591">
    <property type="entry name" value="RWD"/>
    <property type="match status" value="1"/>
</dbReference>
<evidence type="ECO:0000313" key="18">
    <source>
        <dbReference type="Proteomes" id="UP000799441"/>
    </source>
</evidence>
<dbReference type="InterPro" id="IPR017907">
    <property type="entry name" value="Znf_RING_CS"/>
</dbReference>
<feature type="domain" description="RING-type" evidence="16">
    <location>
        <begin position="189"/>
        <end position="478"/>
    </location>
</feature>
<dbReference type="CDD" id="cd23134">
    <property type="entry name" value="RING-HC_ITT1-like"/>
    <property type="match status" value="1"/>
</dbReference>
<evidence type="ECO:0000256" key="11">
    <source>
        <dbReference type="PROSITE-ProRule" id="PRU00175"/>
    </source>
</evidence>
<evidence type="ECO:0000256" key="9">
    <source>
        <dbReference type="ARBA" id="ARBA00022833"/>
    </source>
</evidence>
<keyword evidence="18" id="KW-1185">Reference proteome</keyword>
<gene>
    <name evidence="17" type="ORF">K431DRAFT_284273</name>
</gene>
<feature type="coiled-coil region" evidence="12">
    <location>
        <begin position="505"/>
        <end position="534"/>
    </location>
</feature>
<dbReference type="InterPro" id="IPR016135">
    <property type="entry name" value="UBQ-conjugating_enzyme/RWD"/>
</dbReference>
<feature type="region of interest" description="Disordered" evidence="13">
    <location>
        <begin position="599"/>
        <end position="653"/>
    </location>
</feature>
<dbReference type="EMBL" id="MU003785">
    <property type="protein sequence ID" value="KAF2722067.1"/>
    <property type="molecule type" value="Genomic_DNA"/>
</dbReference>
<keyword evidence="8" id="KW-0833">Ubl conjugation pathway</keyword>